<dbReference type="PROSITE" id="PS50878">
    <property type="entry name" value="RT_POL"/>
    <property type="match status" value="1"/>
</dbReference>
<dbReference type="InterPro" id="IPR026960">
    <property type="entry name" value="RVT-Znf"/>
</dbReference>
<dbReference type="SUPFAM" id="SSF56672">
    <property type="entry name" value="DNA/RNA polymerases"/>
    <property type="match status" value="1"/>
</dbReference>
<dbReference type="GO" id="GO:0003824">
    <property type="term" value="F:catalytic activity"/>
    <property type="evidence" value="ECO:0007669"/>
    <property type="project" value="InterPro"/>
</dbReference>
<dbReference type="Proteomes" id="UP000694427">
    <property type="component" value="Unplaced"/>
</dbReference>
<dbReference type="Pfam" id="PF03372">
    <property type="entry name" value="Exo_endo_phos"/>
    <property type="match status" value="1"/>
</dbReference>
<dbReference type="Pfam" id="PF00078">
    <property type="entry name" value="RVT_1"/>
    <property type="match status" value="1"/>
</dbReference>
<dbReference type="PANTHER" id="PTHR31635">
    <property type="entry name" value="REVERSE TRANSCRIPTASE DOMAIN-CONTAINING PROTEIN-RELATED"/>
    <property type="match status" value="1"/>
</dbReference>
<dbReference type="Gene3D" id="3.60.10.10">
    <property type="entry name" value="Endonuclease/exonuclease/phosphatase"/>
    <property type="match status" value="1"/>
</dbReference>
<reference evidence="2" key="1">
    <citation type="submission" date="2025-08" db="UniProtKB">
        <authorList>
            <consortium name="Ensembl"/>
        </authorList>
    </citation>
    <scope>IDENTIFICATION</scope>
</reference>
<evidence type="ECO:0000313" key="2">
    <source>
        <dbReference type="Ensembl" id="ENSCCRP00010063709.1"/>
    </source>
</evidence>
<evidence type="ECO:0000313" key="3">
    <source>
        <dbReference type="Proteomes" id="UP000694427"/>
    </source>
</evidence>
<dbReference type="CDD" id="cd09076">
    <property type="entry name" value="L1-EN"/>
    <property type="match status" value="1"/>
</dbReference>
<organism evidence="2 3">
    <name type="scientific">Cyprinus carpio</name>
    <name type="common">Common carp</name>
    <dbReference type="NCBI Taxonomy" id="7962"/>
    <lineage>
        <taxon>Eukaryota</taxon>
        <taxon>Metazoa</taxon>
        <taxon>Chordata</taxon>
        <taxon>Craniata</taxon>
        <taxon>Vertebrata</taxon>
        <taxon>Euteleostomi</taxon>
        <taxon>Actinopterygii</taxon>
        <taxon>Neopterygii</taxon>
        <taxon>Teleostei</taxon>
        <taxon>Ostariophysi</taxon>
        <taxon>Cypriniformes</taxon>
        <taxon>Cyprinidae</taxon>
        <taxon>Cyprininae</taxon>
        <taxon>Cyprinus</taxon>
    </lineage>
</organism>
<sequence>MKLLSLNARGLRNIVKRKAIFIFCKDYNADIIFIQETHSCKEDEKLWKSQWGEDIWLTHGSNHSAGVAILTHKFKGKVLNTIKDTDGHWMVIITCLEDAFFILVNIYGYCSHSQNSKLLEELDSVLNELMSKYPVAKVILGGDFNMVMDNQLDRYPPKRTPNSKKLIEFTNRLDLIDIWRKKNTLLKTYTWSNNNHKLQSRIDFWLISADLEPSIESCTASPAVLTDHKAISLAIQVSKEQRGRFASGYWKLNNSLLFHEELKMKIEQLISEQWEAARKGNNFGTSWELLKYKIRGICSSYGKRLANKKKNVTYTLINNINKLTEKGHLSQEDNNTLLDLQKQLDIVYENKAKGAFVRSRRNWMEKGEKNSRYFFNMEKRRNEINSIRKLDIGEKISDDIKEISNYISAFYEKLYSKDINLKDPKEVLSLINSTNCVDAEYNEICCQDITLEEIIWGITNLKNNKSPGCDGLTSEMYKCFSESLGKFLLAVFKESLDRGELPPSLRQGVITLIPKPHKDSLLIENWRPITLLNNDYKILASILAKRLKSKLHTLIDECQSGFMKNRHIANNIRLVLDLIEYKDFLDDEHLILFLDFQKAFDTVSHKFIFDTLNFFNFGKNFINAVKTLYMGGNSCVKLDNGTSPRFYINKGIRQGCPTSPLLFLIVAQILCDLIHKSLFKGITLNEREIKILQLADDTTLFLKNESQIGVALNVLNQFSESSGLNLNLSKCELFSLKNKHSGQLYGININNLVTYLGIKIGHNQKLMTESNISLLHNSINKKFDSWLARDLSMYGRVLLSKAEGLSRAAYLFSSIEIPKLQCANLDKLLYNFIWRKKPHKIRKNILTNKIEEGGLSVIDFSLFNEILKINWIKRFLKNPNSLWNIVPNFIFEKLGKITFLLQCPYSINRMPVKLSNFHKQALTYWSLLYKHNFSPHKCFIWNNMNIIYRNKTLFIENWFKHDILLVSQLLNNSNQILTYDDFTHKFNFQPPRKEFDIVTKAIPQGIITLLRNETVLDQFNKSLSSSVSINGLSFLDRKFNNKVIKNLLCAKSIPASRYKWSPLYENINWNRAWNNPHKFLITNKVKEISFKILHHYYPCNKIICKFIPTVDEKCSFCFMETETLDHLFYSCSYSSSLWNDIQDFINGQLGSNIHLSNFDIFFTFLTQTPLYNI</sequence>
<dbReference type="PANTHER" id="PTHR31635:SF196">
    <property type="entry name" value="REVERSE TRANSCRIPTASE DOMAIN-CONTAINING PROTEIN-RELATED"/>
    <property type="match status" value="1"/>
</dbReference>
<feature type="domain" description="Reverse transcriptase" evidence="1">
    <location>
        <begin position="494"/>
        <end position="760"/>
    </location>
</feature>
<dbReference type="InterPro" id="IPR036691">
    <property type="entry name" value="Endo/exonu/phosph_ase_sf"/>
</dbReference>
<keyword evidence="3" id="KW-1185">Reference proteome</keyword>
<dbReference type="AlphaFoldDB" id="A0A8C1LN30"/>
<reference evidence="2" key="2">
    <citation type="submission" date="2025-09" db="UniProtKB">
        <authorList>
            <consortium name="Ensembl"/>
        </authorList>
    </citation>
    <scope>IDENTIFICATION</scope>
</reference>
<protein>
    <recommendedName>
        <fullName evidence="1">Reverse transcriptase domain-containing protein</fullName>
    </recommendedName>
</protein>
<dbReference type="InterPro" id="IPR000477">
    <property type="entry name" value="RT_dom"/>
</dbReference>
<proteinExistence type="predicted"/>
<dbReference type="SUPFAM" id="SSF56219">
    <property type="entry name" value="DNase I-like"/>
    <property type="match status" value="1"/>
</dbReference>
<evidence type="ECO:0000259" key="1">
    <source>
        <dbReference type="PROSITE" id="PS50878"/>
    </source>
</evidence>
<dbReference type="InterPro" id="IPR005135">
    <property type="entry name" value="Endo/exonuclease/phosphatase"/>
</dbReference>
<accession>A0A8C1LN30</accession>
<dbReference type="Pfam" id="PF13966">
    <property type="entry name" value="zf-RVT"/>
    <property type="match status" value="1"/>
</dbReference>
<dbReference type="Ensembl" id="ENSCCRT00010069968.1">
    <property type="protein sequence ID" value="ENSCCRP00010063709.1"/>
    <property type="gene ID" value="ENSCCRG00010027185.1"/>
</dbReference>
<dbReference type="CDD" id="cd01650">
    <property type="entry name" value="RT_nLTR_like"/>
    <property type="match status" value="1"/>
</dbReference>
<dbReference type="InterPro" id="IPR043502">
    <property type="entry name" value="DNA/RNA_pol_sf"/>
</dbReference>
<name>A0A8C1LN30_CYPCA</name>